<sequence>SFKKIEDEGPYSVVPSSQKVFSYKIINLNGVDHIAAISASSSSTYPRRTGHTSVDNATGRRVFVDLEVTSQSSKDR</sequence>
<gene>
    <name evidence="1" type="ORF">J2Z40_003996</name>
</gene>
<dbReference type="EMBL" id="JAGIKZ010000047">
    <property type="protein sequence ID" value="MBP2243359.1"/>
    <property type="molecule type" value="Genomic_DNA"/>
</dbReference>
<dbReference type="Proteomes" id="UP001519293">
    <property type="component" value="Unassembled WGS sequence"/>
</dbReference>
<organism evidence="1 2">
    <name type="scientific">Cytobacillus eiseniae</name>
    <dbReference type="NCBI Taxonomy" id="762947"/>
    <lineage>
        <taxon>Bacteria</taxon>
        <taxon>Bacillati</taxon>
        <taxon>Bacillota</taxon>
        <taxon>Bacilli</taxon>
        <taxon>Bacillales</taxon>
        <taxon>Bacillaceae</taxon>
        <taxon>Cytobacillus</taxon>
    </lineage>
</organism>
<accession>A0ABS4RM52</accession>
<evidence type="ECO:0000313" key="2">
    <source>
        <dbReference type="Proteomes" id="UP001519293"/>
    </source>
</evidence>
<comment type="caution">
    <text evidence="1">The sequence shown here is derived from an EMBL/GenBank/DDBJ whole genome shotgun (WGS) entry which is preliminary data.</text>
</comment>
<name>A0ABS4RM52_9BACI</name>
<feature type="non-terminal residue" evidence="1">
    <location>
        <position position="1"/>
    </location>
</feature>
<proteinExistence type="predicted"/>
<protein>
    <submittedName>
        <fullName evidence="1">Uncharacterized protein</fullName>
    </submittedName>
</protein>
<evidence type="ECO:0000313" key="1">
    <source>
        <dbReference type="EMBL" id="MBP2243359.1"/>
    </source>
</evidence>
<keyword evidence="2" id="KW-1185">Reference proteome</keyword>
<reference evidence="1 2" key="1">
    <citation type="submission" date="2021-03" db="EMBL/GenBank/DDBJ databases">
        <title>Genomic Encyclopedia of Type Strains, Phase IV (KMG-IV): sequencing the most valuable type-strain genomes for metagenomic binning, comparative biology and taxonomic classification.</title>
        <authorList>
            <person name="Goeker M."/>
        </authorList>
    </citation>
    <scope>NUCLEOTIDE SEQUENCE [LARGE SCALE GENOMIC DNA]</scope>
    <source>
        <strain evidence="1 2">DSM 26675</strain>
    </source>
</reference>